<name>A0A2P6VDZ7_9CHLO</name>
<dbReference type="OrthoDB" id="512047at2759"/>
<protein>
    <submittedName>
        <fullName evidence="3">Lysine-specific demethylase JMJ16 isoform E</fullName>
    </submittedName>
</protein>
<dbReference type="SUPFAM" id="SSF47769">
    <property type="entry name" value="SAM/Pointed domain"/>
    <property type="match status" value="1"/>
</dbReference>
<dbReference type="Proteomes" id="UP000239649">
    <property type="component" value="Unassembled WGS sequence"/>
</dbReference>
<feature type="region of interest" description="Disordered" evidence="1">
    <location>
        <begin position="76"/>
        <end position="98"/>
    </location>
</feature>
<dbReference type="InterPro" id="IPR001660">
    <property type="entry name" value="SAM"/>
</dbReference>
<sequence>MTASPLESWSALEVTNLTATLKMPSEVAEQFRSNAISGRDLASLSDDDLTKELGLTSLQVRKLPRLLCRPLLPRLPSVRRRGRPPPRLSPLTWNGTPA</sequence>
<evidence type="ECO:0000313" key="4">
    <source>
        <dbReference type="Proteomes" id="UP000239649"/>
    </source>
</evidence>
<reference evidence="3 4" key="1">
    <citation type="journal article" date="2018" name="Plant J.">
        <title>Genome sequences of Chlorella sorokiniana UTEX 1602 and Micractinium conductrix SAG 241.80: implications to maltose excretion by a green alga.</title>
        <authorList>
            <person name="Arriola M.B."/>
            <person name="Velmurugan N."/>
            <person name="Zhang Y."/>
            <person name="Plunkett M.H."/>
            <person name="Hondzo H."/>
            <person name="Barney B.M."/>
        </authorList>
    </citation>
    <scope>NUCLEOTIDE SEQUENCE [LARGE SCALE GENOMIC DNA]</scope>
    <source>
        <strain evidence="3 4">SAG 241.80</strain>
    </source>
</reference>
<proteinExistence type="predicted"/>
<dbReference type="Gene3D" id="1.10.150.50">
    <property type="entry name" value="Transcription Factor, Ets-1"/>
    <property type="match status" value="1"/>
</dbReference>
<accession>A0A2P6VDZ7</accession>
<organism evidence="3 4">
    <name type="scientific">Micractinium conductrix</name>
    <dbReference type="NCBI Taxonomy" id="554055"/>
    <lineage>
        <taxon>Eukaryota</taxon>
        <taxon>Viridiplantae</taxon>
        <taxon>Chlorophyta</taxon>
        <taxon>core chlorophytes</taxon>
        <taxon>Trebouxiophyceae</taxon>
        <taxon>Chlorellales</taxon>
        <taxon>Chlorellaceae</taxon>
        <taxon>Chlorella clade</taxon>
        <taxon>Micractinium</taxon>
    </lineage>
</organism>
<dbReference type="AlphaFoldDB" id="A0A2P6VDZ7"/>
<gene>
    <name evidence="3" type="ORF">C2E20_4620</name>
</gene>
<dbReference type="InterPro" id="IPR013761">
    <property type="entry name" value="SAM/pointed_sf"/>
</dbReference>
<evidence type="ECO:0000256" key="1">
    <source>
        <dbReference type="SAM" id="MobiDB-lite"/>
    </source>
</evidence>
<dbReference type="EMBL" id="LHPF02000011">
    <property type="protein sequence ID" value="PSC72308.1"/>
    <property type="molecule type" value="Genomic_DNA"/>
</dbReference>
<evidence type="ECO:0000313" key="3">
    <source>
        <dbReference type="EMBL" id="PSC72308.1"/>
    </source>
</evidence>
<feature type="domain" description="SAM" evidence="2">
    <location>
        <begin position="9"/>
        <end position="62"/>
    </location>
</feature>
<keyword evidence="4" id="KW-1185">Reference proteome</keyword>
<dbReference type="Pfam" id="PF07647">
    <property type="entry name" value="SAM_2"/>
    <property type="match status" value="1"/>
</dbReference>
<comment type="caution">
    <text evidence="3">The sequence shown here is derived from an EMBL/GenBank/DDBJ whole genome shotgun (WGS) entry which is preliminary data.</text>
</comment>
<dbReference type="GO" id="GO:0008168">
    <property type="term" value="F:methyltransferase activity"/>
    <property type="evidence" value="ECO:0007669"/>
    <property type="project" value="UniProtKB-KW"/>
</dbReference>
<evidence type="ECO:0000259" key="2">
    <source>
        <dbReference type="PROSITE" id="PS50105"/>
    </source>
</evidence>
<dbReference type="GO" id="GO:0032259">
    <property type="term" value="P:methylation"/>
    <property type="evidence" value="ECO:0007669"/>
    <property type="project" value="UniProtKB-KW"/>
</dbReference>
<dbReference type="PROSITE" id="PS50105">
    <property type="entry name" value="SAM_DOMAIN"/>
    <property type="match status" value="1"/>
</dbReference>